<reference evidence="7 8" key="1">
    <citation type="submission" date="2019-12" db="EMBL/GenBank/DDBJ databases">
        <title>Whole genome shotgun sequence of Streptomyces hygroscopicus subsp. glebosus NBRC 13786.</title>
        <authorList>
            <person name="Ichikawa N."/>
            <person name="Kimura A."/>
            <person name="Kitahashi Y."/>
            <person name="Komaki H."/>
            <person name="Tamura T."/>
        </authorList>
    </citation>
    <scope>NUCLEOTIDE SEQUENCE [LARGE SCALE GENOMIC DNA]</scope>
    <source>
        <strain evidence="7 8">NBRC 13786</strain>
    </source>
</reference>
<gene>
    <name evidence="7" type="ORF">Sgleb_75750</name>
</gene>
<feature type="compositionally biased region" description="Polar residues" evidence="5">
    <location>
        <begin position="299"/>
        <end position="318"/>
    </location>
</feature>
<evidence type="ECO:0000259" key="6">
    <source>
        <dbReference type="PROSITE" id="PS50931"/>
    </source>
</evidence>
<dbReference type="GO" id="GO:0003677">
    <property type="term" value="F:DNA binding"/>
    <property type="evidence" value="ECO:0007669"/>
    <property type="project" value="UniProtKB-KW"/>
</dbReference>
<dbReference type="Pfam" id="PF03466">
    <property type="entry name" value="LysR_substrate"/>
    <property type="match status" value="1"/>
</dbReference>
<evidence type="ECO:0000256" key="3">
    <source>
        <dbReference type="ARBA" id="ARBA00023125"/>
    </source>
</evidence>
<sequence>MKLDIGIHHLRCFMTLAEEQHFTWAADRLGLSQPTLSRHIRRLEEAVGRPLLDRSTRHPRLTPEGRRLQDELRLLLPRLEAALCSPTSEAPFRLGYAWGLPVQLTRRAIKIIEQRHQLLIQPVRVDSRTAGLRDGSADAALLWGTVDDPRLKTVEILREQRVAAVSRRSTLAVKTSVTWNDLGRRCLVVNTASGTLSPGDWPRSATPEIGAETTNIDEYLHAVAARRGVGVLPASVAAQHPDPDILYLPLTEATPAVLHYAYPRSSAHPHAEILGRTLLRERAELAPRPPAEHLEMHRTTSAGNPTEASSNCFTSTAV</sequence>
<dbReference type="PANTHER" id="PTHR30346">
    <property type="entry name" value="TRANSCRIPTIONAL DUAL REGULATOR HCAR-RELATED"/>
    <property type="match status" value="1"/>
</dbReference>
<comment type="similarity">
    <text evidence="1">Belongs to the LysR transcriptional regulatory family.</text>
</comment>
<dbReference type="InterPro" id="IPR036390">
    <property type="entry name" value="WH_DNA-bd_sf"/>
</dbReference>
<dbReference type="InterPro" id="IPR011991">
    <property type="entry name" value="ArsR-like_HTH"/>
</dbReference>
<evidence type="ECO:0000256" key="4">
    <source>
        <dbReference type="ARBA" id="ARBA00023163"/>
    </source>
</evidence>
<evidence type="ECO:0000256" key="5">
    <source>
        <dbReference type="SAM" id="MobiDB-lite"/>
    </source>
</evidence>
<name>A0A640T891_9ACTN</name>
<keyword evidence="4" id="KW-0804">Transcription</keyword>
<dbReference type="SUPFAM" id="SSF53850">
    <property type="entry name" value="Periplasmic binding protein-like II"/>
    <property type="match status" value="1"/>
</dbReference>
<dbReference type="CDD" id="cd00090">
    <property type="entry name" value="HTH_ARSR"/>
    <property type="match status" value="1"/>
</dbReference>
<dbReference type="AlphaFoldDB" id="A0A640T891"/>
<dbReference type="EMBL" id="BLIO01000001">
    <property type="protein sequence ID" value="GFE19528.1"/>
    <property type="molecule type" value="Genomic_DNA"/>
</dbReference>
<comment type="caution">
    <text evidence="7">The sequence shown here is derived from an EMBL/GenBank/DDBJ whole genome shotgun (WGS) entry which is preliminary data.</text>
</comment>
<dbReference type="Gene3D" id="3.40.190.10">
    <property type="entry name" value="Periplasmic binding protein-like II"/>
    <property type="match status" value="2"/>
</dbReference>
<dbReference type="FunFam" id="1.10.10.10:FF:000001">
    <property type="entry name" value="LysR family transcriptional regulator"/>
    <property type="match status" value="1"/>
</dbReference>
<dbReference type="RefSeq" id="WP_190143192.1">
    <property type="nucleotide sequence ID" value="NZ_BLIO01000001.1"/>
</dbReference>
<protein>
    <submittedName>
        <fullName evidence="7">LysR family transcriptional regulator</fullName>
    </submittedName>
</protein>
<dbReference type="SUPFAM" id="SSF46785">
    <property type="entry name" value="Winged helix' DNA-binding domain"/>
    <property type="match status" value="1"/>
</dbReference>
<dbReference type="InterPro" id="IPR005119">
    <property type="entry name" value="LysR_subst-bd"/>
</dbReference>
<feature type="domain" description="HTH lysR-type" evidence="6">
    <location>
        <begin position="5"/>
        <end position="62"/>
    </location>
</feature>
<dbReference type="InterPro" id="IPR000847">
    <property type="entry name" value="LysR_HTH_N"/>
</dbReference>
<evidence type="ECO:0000313" key="7">
    <source>
        <dbReference type="EMBL" id="GFE19528.1"/>
    </source>
</evidence>
<dbReference type="GO" id="GO:0003700">
    <property type="term" value="F:DNA-binding transcription factor activity"/>
    <property type="evidence" value="ECO:0007669"/>
    <property type="project" value="InterPro"/>
</dbReference>
<evidence type="ECO:0000256" key="1">
    <source>
        <dbReference type="ARBA" id="ARBA00009437"/>
    </source>
</evidence>
<dbReference type="Proteomes" id="UP000430079">
    <property type="component" value="Unassembled WGS sequence"/>
</dbReference>
<proteinExistence type="inferred from homology"/>
<feature type="region of interest" description="Disordered" evidence="5">
    <location>
        <begin position="287"/>
        <end position="318"/>
    </location>
</feature>
<keyword evidence="8" id="KW-1185">Reference proteome</keyword>
<feature type="compositionally biased region" description="Basic and acidic residues" evidence="5">
    <location>
        <begin position="287"/>
        <end position="298"/>
    </location>
</feature>
<dbReference type="Pfam" id="PF00126">
    <property type="entry name" value="HTH_1"/>
    <property type="match status" value="1"/>
</dbReference>
<dbReference type="GO" id="GO:0032993">
    <property type="term" value="C:protein-DNA complex"/>
    <property type="evidence" value="ECO:0007669"/>
    <property type="project" value="TreeGrafter"/>
</dbReference>
<dbReference type="Gene3D" id="1.10.10.10">
    <property type="entry name" value="Winged helix-like DNA-binding domain superfamily/Winged helix DNA-binding domain"/>
    <property type="match status" value="1"/>
</dbReference>
<dbReference type="CDD" id="cd05466">
    <property type="entry name" value="PBP2_LTTR_substrate"/>
    <property type="match status" value="1"/>
</dbReference>
<dbReference type="InterPro" id="IPR036388">
    <property type="entry name" value="WH-like_DNA-bd_sf"/>
</dbReference>
<keyword evidence="3" id="KW-0238">DNA-binding</keyword>
<organism evidence="7 8">
    <name type="scientific">Streptomyces glebosus</name>
    <dbReference type="NCBI Taxonomy" id="249580"/>
    <lineage>
        <taxon>Bacteria</taxon>
        <taxon>Bacillati</taxon>
        <taxon>Actinomycetota</taxon>
        <taxon>Actinomycetes</taxon>
        <taxon>Kitasatosporales</taxon>
        <taxon>Streptomycetaceae</taxon>
        <taxon>Streptomyces</taxon>
    </lineage>
</organism>
<dbReference type="PRINTS" id="PR00039">
    <property type="entry name" value="HTHLYSR"/>
</dbReference>
<evidence type="ECO:0000313" key="8">
    <source>
        <dbReference type="Proteomes" id="UP000430079"/>
    </source>
</evidence>
<dbReference type="PANTHER" id="PTHR30346:SF0">
    <property type="entry name" value="HCA OPERON TRANSCRIPTIONAL ACTIVATOR HCAR"/>
    <property type="match status" value="1"/>
</dbReference>
<keyword evidence="2" id="KW-0805">Transcription regulation</keyword>
<accession>A0A640T891</accession>
<dbReference type="PROSITE" id="PS50931">
    <property type="entry name" value="HTH_LYSR"/>
    <property type="match status" value="1"/>
</dbReference>
<evidence type="ECO:0000256" key="2">
    <source>
        <dbReference type="ARBA" id="ARBA00023015"/>
    </source>
</evidence>